<dbReference type="OrthoDB" id="1924320at2759"/>
<keyword evidence="1" id="KW-1133">Transmembrane helix</keyword>
<proteinExistence type="predicted"/>
<name>A0A835V7X2_VANPL</name>
<comment type="caution">
    <text evidence="2">The sequence shown here is derived from an EMBL/GenBank/DDBJ whole genome shotgun (WGS) entry which is preliminary data.</text>
</comment>
<organism evidence="2 3">
    <name type="scientific">Vanilla planifolia</name>
    <name type="common">Vanilla</name>
    <dbReference type="NCBI Taxonomy" id="51239"/>
    <lineage>
        <taxon>Eukaryota</taxon>
        <taxon>Viridiplantae</taxon>
        <taxon>Streptophyta</taxon>
        <taxon>Embryophyta</taxon>
        <taxon>Tracheophyta</taxon>
        <taxon>Spermatophyta</taxon>
        <taxon>Magnoliopsida</taxon>
        <taxon>Liliopsida</taxon>
        <taxon>Asparagales</taxon>
        <taxon>Orchidaceae</taxon>
        <taxon>Vanilloideae</taxon>
        <taxon>Vanilleae</taxon>
        <taxon>Vanilla</taxon>
    </lineage>
</organism>
<dbReference type="Pfam" id="PF03647">
    <property type="entry name" value="Tmemb_14"/>
    <property type="match status" value="1"/>
</dbReference>
<keyword evidence="3" id="KW-1185">Reference proteome</keyword>
<dbReference type="GO" id="GO:0016020">
    <property type="term" value="C:membrane"/>
    <property type="evidence" value="ECO:0007669"/>
    <property type="project" value="InterPro"/>
</dbReference>
<dbReference type="EMBL" id="JADCNL010000003">
    <property type="protein sequence ID" value="KAG0488722.1"/>
    <property type="molecule type" value="Genomic_DNA"/>
</dbReference>
<evidence type="ECO:0000313" key="3">
    <source>
        <dbReference type="Proteomes" id="UP000636800"/>
    </source>
</evidence>
<sequence>MKDVSQEAYDLYSKRALVIFKRTSKALITQAEKARHDLTLIAKEINEEGALLAIGGFLNFMLTGSISAIRFGLILGSILFAFSISSLRSWKSGQPSRLSLIGQADAIFIKRFIGSIKVAH</sequence>
<protein>
    <submittedName>
        <fullName evidence="2">Uncharacterized protein</fullName>
    </submittedName>
</protein>
<dbReference type="InterPro" id="IPR005349">
    <property type="entry name" value="TMEM14"/>
</dbReference>
<gene>
    <name evidence="2" type="ORF">HPP92_007533</name>
</gene>
<accession>A0A835V7X2</accession>
<dbReference type="AlphaFoldDB" id="A0A835V7X2"/>
<evidence type="ECO:0000313" key="2">
    <source>
        <dbReference type="EMBL" id="KAG0488722.1"/>
    </source>
</evidence>
<feature type="transmembrane region" description="Helical" evidence="1">
    <location>
        <begin position="68"/>
        <end position="87"/>
    </location>
</feature>
<dbReference type="Proteomes" id="UP000636800">
    <property type="component" value="Chromosome 3"/>
</dbReference>
<reference evidence="2 3" key="1">
    <citation type="journal article" date="2020" name="Nat. Food">
        <title>A phased Vanilla planifolia genome enables genetic improvement of flavour and production.</title>
        <authorList>
            <person name="Hasing T."/>
            <person name="Tang H."/>
            <person name="Brym M."/>
            <person name="Khazi F."/>
            <person name="Huang T."/>
            <person name="Chambers A.H."/>
        </authorList>
    </citation>
    <scope>NUCLEOTIDE SEQUENCE [LARGE SCALE GENOMIC DNA]</scope>
    <source>
        <tissue evidence="2">Leaf</tissue>
    </source>
</reference>
<keyword evidence="1" id="KW-0472">Membrane</keyword>
<evidence type="ECO:0000256" key="1">
    <source>
        <dbReference type="SAM" id="Phobius"/>
    </source>
</evidence>
<keyword evidence="1" id="KW-0812">Transmembrane</keyword>